<reference evidence="7" key="2">
    <citation type="journal article" date="2021" name="PeerJ">
        <title>Extensive microbial diversity within the chicken gut microbiome revealed by metagenomics and culture.</title>
        <authorList>
            <person name="Gilroy R."/>
            <person name="Ravi A."/>
            <person name="Getino M."/>
            <person name="Pursley I."/>
            <person name="Horton D.L."/>
            <person name="Alikhan N.F."/>
            <person name="Baker D."/>
            <person name="Gharbi K."/>
            <person name="Hall N."/>
            <person name="Watson M."/>
            <person name="Adriaenssens E.M."/>
            <person name="Foster-Nyarko E."/>
            <person name="Jarju S."/>
            <person name="Secka A."/>
            <person name="Antonio M."/>
            <person name="Oren A."/>
            <person name="Chaudhuri R.R."/>
            <person name="La Ragione R."/>
            <person name="Hildebrand F."/>
            <person name="Pallen M.J."/>
        </authorList>
    </citation>
    <scope>NUCLEOTIDE SEQUENCE</scope>
    <source>
        <strain evidence="7">G3-3990</strain>
    </source>
</reference>
<organism evidence="7 8">
    <name type="scientific">Candidatus Gallipaludibacter merdavium</name>
    <dbReference type="NCBI Taxonomy" id="2840839"/>
    <lineage>
        <taxon>Bacteria</taxon>
        <taxon>Pseudomonadati</taxon>
        <taxon>Bacteroidota</taxon>
        <taxon>Bacteroidia</taxon>
        <taxon>Bacteroidales</taxon>
        <taxon>Candidatus Gallipaludibacter</taxon>
    </lineage>
</organism>
<accession>A0A9D9HVL8</accession>
<dbReference type="InterPro" id="IPR050596">
    <property type="entry name" value="AspAT/PAT-like"/>
</dbReference>
<dbReference type="PANTHER" id="PTHR46383">
    <property type="entry name" value="ASPARTATE AMINOTRANSFERASE"/>
    <property type="match status" value="1"/>
</dbReference>
<dbReference type="Gene3D" id="3.90.1150.100">
    <property type="match status" value="1"/>
</dbReference>
<protein>
    <submittedName>
        <fullName evidence="7">Pyridoxal phosphate-dependent aminotransferase</fullName>
    </submittedName>
</protein>
<dbReference type="Proteomes" id="UP000823641">
    <property type="component" value="Unassembled WGS sequence"/>
</dbReference>
<comment type="caution">
    <text evidence="7">The sequence shown here is derived from an EMBL/GenBank/DDBJ whole genome shotgun (WGS) entry which is preliminary data.</text>
</comment>
<dbReference type="EMBL" id="JADIMG010000092">
    <property type="protein sequence ID" value="MBO8460586.1"/>
    <property type="molecule type" value="Genomic_DNA"/>
</dbReference>
<evidence type="ECO:0000313" key="8">
    <source>
        <dbReference type="Proteomes" id="UP000823641"/>
    </source>
</evidence>
<proteinExistence type="inferred from homology"/>
<feature type="domain" description="Aminotransferase class I/classII large" evidence="6">
    <location>
        <begin position="46"/>
        <end position="422"/>
    </location>
</feature>
<dbReference type="AlphaFoldDB" id="A0A9D9HVL8"/>
<dbReference type="GO" id="GO:0030170">
    <property type="term" value="F:pyridoxal phosphate binding"/>
    <property type="evidence" value="ECO:0007669"/>
    <property type="project" value="InterPro"/>
</dbReference>
<keyword evidence="5" id="KW-0663">Pyridoxal phosphate</keyword>
<keyword evidence="3 7" id="KW-0032">Aminotransferase</keyword>
<keyword evidence="4" id="KW-0808">Transferase</keyword>
<dbReference type="Gene3D" id="3.40.640.10">
    <property type="entry name" value="Type I PLP-dependent aspartate aminotransferase-like (Major domain)"/>
    <property type="match status" value="1"/>
</dbReference>
<evidence type="ECO:0000256" key="5">
    <source>
        <dbReference type="ARBA" id="ARBA00022898"/>
    </source>
</evidence>
<evidence type="ECO:0000313" key="7">
    <source>
        <dbReference type="EMBL" id="MBO8460586.1"/>
    </source>
</evidence>
<comment type="similarity">
    <text evidence="2">Belongs to the class-I pyridoxal-phosphate-dependent aminotransferase family.</text>
</comment>
<sequence length="436" mass="48238">MQTPIPSQLVQETIENLRIKEIGTATIRQMVAVAQSLEEKTGQKFIHLEMGSPGLPACQVGVDAEKKALDSGVASVYPNIAGIPELKKAASRFVKAFLNIDIAPDGCIPTVGSMMGSLSSFIGVIHSRLPEKDTILFINPGFPIQPFQVDMLGFKKETFDVYEFRGHALKNKLESYLKKGNIAGIIYSNPNNPAWICLNEDELRIIGELATQYDVTVIEDLAYMGMDSRRDLGTPFTPPYQVTVANYTDNYILLISGSKIFSYAGQRIAVVAISDKLFVREFPALRERYGMARYGQAFVQSILYALSSGVCHSAQHALAAMFEAAADGKVNFVKDTSVYAQRTKRLKEIFLKYGFKIVYDKDYDVAVSDGFFFTIGHDGYTGNELQRELLNYGVCTISLSTTGSDQQGLRACSSAIKPGDYELLDERLKVFAENHK</sequence>
<gene>
    <name evidence="7" type="ORF">IAA73_09665</name>
</gene>
<evidence type="ECO:0000256" key="3">
    <source>
        <dbReference type="ARBA" id="ARBA00022576"/>
    </source>
</evidence>
<evidence type="ECO:0000256" key="1">
    <source>
        <dbReference type="ARBA" id="ARBA00001933"/>
    </source>
</evidence>
<name>A0A9D9HVL8_9BACT</name>
<dbReference type="PANTHER" id="PTHR46383:SF1">
    <property type="entry name" value="ASPARTATE AMINOTRANSFERASE"/>
    <property type="match status" value="1"/>
</dbReference>
<evidence type="ECO:0000256" key="4">
    <source>
        <dbReference type="ARBA" id="ARBA00022679"/>
    </source>
</evidence>
<dbReference type="GO" id="GO:0008483">
    <property type="term" value="F:transaminase activity"/>
    <property type="evidence" value="ECO:0007669"/>
    <property type="project" value="UniProtKB-KW"/>
</dbReference>
<dbReference type="InterPro" id="IPR004839">
    <property type="entry name" value="Aminotransferase_I/II_large"/>
</dbReference>
<dbReference type="GO" id="GO:0006520">
    <property type="term" value="P:amino acid metabolic process"/>
    <property type="evidence" value="ECO:0007669"/>
    <property type="project" value="InterPro"/>
</dbReference>
<dbReference type="InterPro" id="IPR015424">
    <property type="entry name" value="PyrdxlP-dep_Trfase"/>
</dbReference>
<dbReference type="SUPFAM" id="SSF53383">
    <property type="entry name" value="PLP-dependent transferases"/>
    <property type="match status" value="1"/>
</dbReference>
<evidence type="ECO:0000259" key="6">
    <source>
        <dbReference type="Pfam" id="PF00155"/>
    </source>
</evidence>
<comment type="cofactor">
    <cofactor evidence="1">
        <name>pyridoxal 5'-phosphate</name>
        <dbReference type="ChEBI" id="CHEBI:597326"/>
    </cofactor>
</comment>
<dbReference type="Pfam" id="PF00155">
    <property type="entry name" value="Aminotran_1_2"/>
    <property type="match status" value="1"/>
</dbReference>
<evidence type="ECO:0000256" key="2">
    <source>
        <dbReference type="ARBA" id="ARBA00007441"/>
    </source>
</evidence>
<dbReference type="InterPro" id="IPR015421">
    <property type="entry name" value="PyrdxlP-dep_Trfase_major"/>
</dbReference>
<reference evidence="7" key="1">
    <citation type="submission" date="2020-10" db="EMBL/GenBank/DDBJ databases">
        <authorList>
            <person name="Gilroy R."/>
        </authorList>
    </citation>
    <scope>NUCLEOTIDE SEQUENCE</scope>
    <source>
        <strain evidence="7">G3-3990</strain>
    </source>
</reference>
<dbReference type="CDD" id="cd00609">
    <property type="entry name" value="AAT_like"/>
    <property type="match status" value="1"/>
</dbReference>